<name>A0A0E9VSU0_ANGAN</name>
<protein>
    <submittedName>
        <fullName evidence="1">Uncharacterized protein</fullName>
    </submittedName>
</protein>
<proteinExistence type="predicted"/>
<organism evidence="1">
    <name type="scientific">Anguilla anguilla</name>
    <name type="common">European freshwater eel</name>
    <name type="synonym">Muraena anguilla</name>
    <dbReference type="NCBI Taxonomy" id="7936"/>
    <lineage>
        <taxon>Eukaryota</taxon>
        <taxon>Metazoa</taxon>
        <taxon>Chordata</taxon>
        <taxon>Craniata</taxon>
        <taxon>Vertebrata</taxon>
        <taxon>Euteleostomi</taxon>
        <taxon>Actinopterygii</taxon>
        <taxon>Neopterygii</taxon>
        <taxon>Teleostei</taxon>
        <taxon>Anguilliformes</taxon>
        <taxon>Anguillidae</taxon>
        <taxon>Anguilla</taxon>
    </lineage>
</organism>
<reference evidence="1" key="2">
    <citation type="journal article" date="2015" name="Fish Shellfish Immunol.">
        <title>Early steps in the European eel (Anguilla anguilla)-Vibrio vulnificus interaction in the gills: Role of the RtxA13 toxin.</title>
        <authorList>
            <person name="Callol A."/>
            <person name="Pajuelo D."/>
            <person name="Ebbesson L."/>
            <person name="Teles M."/>
            <person name="MacKenzie S."/>
            <person name="Amaro C."/>
        </authorList>
    </citation>
    <scope>NUCLEOTIDE SEQUENCE</scope>
</reference>
<sequence length="27" mass="3155">MHLSIKYASYKQTGLLDSFCNSYRIQS</sequence>
<accession>A0A0E9VSU0</accession>
<reference evidence="1" key="1">
    <citation type="submission" date="2014-11" db="EMBL/GenBank/DDBJ databases">
        <authorList>
            <person name="Amaro Gonzalez C."/>
        </authorList>
    </citation>
    <scope>NUCLEOTIDE SEQUENCE</scope>
</reference>
<evidence type="ECO:0000313" key="1">
    <source>
        <dbReference type="EMBL" id="JAH81156.1"/>
    </source>
</evidence>
<dbReference type="AlphaFoldDB" id="A0A0E9VSU0"/>
<dbReference type="EMBL" id="GBXM01027421">
    <property type="protein sequence ID" value="JAH81156.1"/>
    <property type="molecule type" value="Transcribed_RNA"/>
</dbReference>